<dbReference type="Gene3D" id="3.90.700.10">
    <property type="entry name" value="Succinate dehydrogenase/fumarate reductase flavoprotein, catalytic domain"/>
    <property type="match status" value="1"/>
</dbReference>
<feature type="domain" description="FAD-dependent oxidoreductase 2 FAD-binding" evidence="6">
    <location>
        <begin position="33"/>
        <end position="546"/>
    </location>
</feature>
<protein>
    <submittedName>
        <fullName evidence="7">FAD-dependent oxidoreductase</fullName>
    </submittedName>
</protein>
<dbReference type="Proteomes" id="UP001551482">
    <property type="component" value="Unassembled WGS sequence"/>
</dbReference>
<evidence type="ECO:0000256" key="4">
    <source>
        <dbReference type="ARBA" id="ARBA00023002"/>
    </source>
</evidence>
<dbReference type="Pfam" id="PF00890">
    <property type="entry name" value="FAD_binding_2"/>
    <property type="match status" value="1"/>
</dbReference>
<keyword evidence="4" id="KW-0560">Oxidoreductase</keyword>
<evidence type="ECO:0000256" key="5">
    <source>
        <dbReference type="SAM" id="MobiDB-lite"/>
    </source>
</evidence>
<name>A0ABV3DJU2_9ACTN</name>
<dbReference type="EMBL" id="JBEZFP010000042">
    <property type="protein sequence ID" value="MEU8135429.1"/>
    <property type="molecule type" value="Genomic_DNA"/>
</dbReference>
<keyword evidence="8" id="KW-1185">Reference proteome</keyword>
<dbReference type="SUPFAM" id="SSF51905">
    <property type="entry name" value="FAD/NAD(P)-binding domain"/>
    <property type="match status" value="1"/>
</dbReference>
<dbReference type="InterPro" id="IPR027477">
    <property type="entry name" value="Succ_DH/fumarate_Rdtase_cat_sf"/>
</dbReference>
<dbReference type="Gene3D" id="3.50.50.60">
    <property type="entry name" value="FAD/NAD(P)-binding domain"/>
    <property type="match status" value="2"/>
</dbReference>
<dbReference type="InterPro" id="IPR003953">
    <property type="entry name" value="FAD-dep_OxRdtase_2_FAD-bd"/>
</dbReference>
<sequence>MASTAAGTPETPDTAGIQGGAPAPEEGWDRTVDVVVLGTGAAGLSAATLAADGGAQVLVLEKAAMIGGTTGVSGGMPWVPCNHHLADVDETDSRDEALAYIRRLTMGRESDPALVETYVDTAAEMVAYLEAHTPVRFAAPPTFSDYYADQVGGKRRGRSLEVEPFDARTELGDWAPKLRTSPFMPRLTMAEGAKFGTPDAPDLSILAEREAKDIRVLGPGLVAMLFKGLLDRGVPVLDRSPARELVTGPDGSVLGVVAETAAGPLRVRARGGVVLACGGFEWNPDMVRAFVGRDVVPLSPPYNEGDGHRMAMALGARMANMNQVWGQPAVTDPGVVYEGRQLYQYETLRNLAGTLMVNRHGRRFTNEGVTYNDMTKAFAAFDPVAIDYPNQGPAWLVFDQKLRDRTPILSVMPGQETPDWLANSPTLRGLAELVGIDADALEETVARFNEHADAGADPDFARGTVWWENFMGSGGNPRVNLGPVRKGPFYALPIHDGVLGTNGGPLVDADARVRRWDGGVVEGLYAAGNAAANVFGPMYPGGGATIGPALTFGYLAGRHAAARAGRGARRDA</sequence>
<evidence type="ECO:0000313" key="7">
    <source>
        <dbReference type="EMBL" id="MEU8135429.1"/>
    </source>
</evidence>
<dbReference type="PANTHER" id="PTHR43400">
    <property type="entry name" value="FUMARATE REDUCTASE"/>
    <property type="match status" value="1"/>
</dbReference>
<dbReference type="RefSeq" id="WP_358355161.1">
    <property type="nucleotide sequence ID" value="NZ_JBEZFP010000042.1"/>
</dbReference>
<dbReference type="PANTHER" id="PTHR43400:SF10">
    <property type="entry name" value="3-OXOSTEROID 1-DEHYDROGENASE"/>
    <property type="match status" value="1"/>
</dbReference>
<evidence type="ECO:0000313" key="8">
    <source>
        <dbReference type="Proteomes" id="UP001551482"/>
    </source>
</evidence>
<evidence type="ECO:0000256" key="1">
    <source>
        <dbReference type="ARBA" id="ARBA00001974"/>
    </source>
</evidence>
<dbReference type="PRINTS" id="PR00411">
    <property type="entry name" value="PNDRDTASEI"/>
</dbReference>
<keyword evidence="2" id="KW-0285">Flavoprotein</keyword>
<comment type="cofactor">
    <cofactor evidence="1">
        <name>FAD</name>
        <dbReference type="ChEBI" id="CHEBI:57692"/>
    </cofactor>
</comment>
<keyword evidence="3" id="KW-0274">FAD</keyword>
<feature type="region of interest" description="Disordered" evidence="5">
    <location>
        <begin position="1"/>
        <end position="27"/>
    </location>
</feature>
<accession>A0ABV3DJU2</accession>
<evidence type="ECO:0000259" key="6">
    <source>
        <dbReference type="Pfam" id="PF00890"/>
    </source>
</evidence>
<gene>
    <name evidence="7" type="ORF">AB0C36_18130</name>
</gene>
<dbReference type="InterPro" id="IPR036188">
    <property type="entry name" value="FAD/NAD-bd_sf"/>
</dbReference>
<proteinExistence type="predicted"/>
<dbReference type="InterPro" id="IPR050315">
    <property type="entry name" value="FAD-oxidoreductase_2"/>
</dbReference>
<evidence type="ECO:0000256" key="2">
    <source>
        <dbReference type="ARBA" id="ARBA00022630"/>
    </source>
</evidence>
<organism evidence="7 8">
    <name type="scientific">Streptodolium elevatio</name>
    <dbReference type="NCBI Taxonomy" id="3157996"/>
    <lineage>
        <taxon>Bacteria</taxon>
        <taxon>Bacillati</taxon>
        <taxon>Actinomycetota</taxon>
        <taxon>Actinomycetes</taxon>
        <taxon>Kitasatosporales</taxon>
        <taxon>Streptomycetaceae</taxon>
        <taxon>Streptodolium</taxon>
    </lineage>
</organism>
<evidence type="ECO:0000256" key="3">
    <source>
        <dbReference type="ARBA" id="ARBA00022827"/>
    </source>
</evidence>
<reference evidence="7 8" key="1">
    <citation type="submission" date="2024-06" db="EMBL/GenBank/DDBJ databases">
        <title>The Natural Products Discovery Center: Release of the First 8490 Sequenced Strains for Exploring Actinobacteria Biosynthetic Diversity.</title>
        <authorList>
            <person name="Kalkreuter E."/>
            <person name="Kautsar S.A."/>
            <person name="Yang D."/>
            <person name="Bader C.D."/>
            <person name="Teijaro C.N."/>
            <person name="Fluegel L."/>
            <person name="Davis C.M."/>
            <person name="Simpson J.R."/>
            <person name="Lauterbach L."/>
            <person name="Steele A.D."/>
            <person name="Gui C."/>
            <person name="Meng S."/>
            <person name="Li G."/>
            <person name="Viehrig K."/>
            <person name="Ye F."/>
            <person name="Su P."/>
            <person name="Kiefer A.F."/>
            <person name="Nichols A."/>
            <person name="Cepeda A.J."/>
            <person name="Yan W."/>
            <person name="Fan B."/>
            <person name="Jiang Y."/>
            <person name="Adhikari A."/>
            <person name="Zheng C.-J."/>
            <person name="Schuster L."/>
            <person name="Cowan T.M."/>
            <person name="Smanski M.J."/>
            <person name="Chevrette M.G."/>
            <person name="De Carvalho L.P.S."/>
            <person name="Shen B."/>
        </authorList>
    </citation>
    <scope>NUCLEOTIDE SEQUENCE [LARGE SCALE GENOMIC DNA]</scope>
    <source>
        <strain evidence="7 8">NPDC048946</strain>
    </source>
</reference>
<dbReference type="SUPFAM" id="SSF56425">
    <property type="entry name" value="Succinate dehydrogenase/fumarate reductase flavoprotein, catalytic domain"/>
    <property type="match status" value="1"/>
</dbReference>
<comment type="caution">
    <text evidence="7">The sequence shown here is derived from an EMBL/GenBank/DDBJ whole genome shotgun (WGS) entry which is preliminary data.</text>
</comment>